<organism evidence="15 16">
    <name type="scientific">Coptotermes formosanus</name>
    <name type="common">Formosan subterranean termite</name>
    <dbReference type="NCBI Taxonomy" id="36987"/>
    <lineage>
        <taxon>Eukaryota</taxon>
        <taxon>Metazoa</taxon>
        <taxon>Ecdysozoa</taxon>
        <taxon>Arthropoda</taxon>
        <taxon>Hexapoda</taxon>
        <taxon>Insecta</taxon>
        <taxon>Pterygota</taxon>
        <taxon>Neoptera</taxon>
        <taxon>Polyneoptera</taxon>
        <taxon>Dictyoptera</taxon>
        <taxon>Blattodea</taxon>
        <taxon>Blattoidea</taxon>
        <taxon>Termitoidae</taxon>
        <taxon>Rhinotermitidae</taxon>
        <taxon>Coptotermes</taxon>
    </lineage>
</organism>
<dbReference type="PROSITE" id="PS50088">
    <property type="entry name" value="ANK_REPEAT"/>
    <property type="match status" value="6"/>
</dbReference>
<gene>
    <name evidence="15" type="ORF">Cfor_07249</name>
</gene>
<evidence type="ECO:0000256" key="1">
    <source>
        <dbReference type="ARBA" id="ARBA00004141"/>
    </source>
</evidence>
<evidence type="ECO:0000256" key="2">
    <source>
        <dbReference type="ARBA" id="ARBA00022448"/>
    </source>
</evidence>
<keyword evidence="6 13" id="KW-1133">Transmembrane helix</keyword>
<evidence type="ECO:0000259" key="14">
    <source>
        <dbReference type="Pfam" id="PF00520"/>
    </source>
</evidence>
<evidence type="ECO:0000256" key="9">
    <source>
        <dbReference type="ARBA" id="ARBA00023136"/>
    </source>
</evidence>
<keyword evidence="16" id="KW-1185">Reference proteome</keyword>
<dbReference type="AlphaFoldDB" id="A0A6L2PTE8"/>
<evidence type="ECO:0000256" key="5">
    <source>
        <dbReference type="ARBA" id="ARBA00022737"/>
    </source>
</evidence>
<feature type="transmembrane region" description="Helical" evidence="13">
    <location>
        <begin position="469"/>
        <end position="489"/>
    </location>
</feature>
<feature type="transmembrane region" description="Helical" evidence="13">
    <location>
        <begin position="390"/>
        <end position="421"/>
    </location>
</feature>
<keyword evidence="8" id="KW-0406">Ion transport</keyword>
<dbReference type="GO" id="GO:0005216">
    <property type="term" value="F:monoatomic ion channel activity"/>
    <property type="evidence" value="ECO:0007669"/>
    <property type="project" value="InterPro"/>
</dbReference>
<dbReference type="PRINTS" id="PR01415">
    <property type="entry name" value="ANKYRIN"/>
</dbReference>
<dbReference type="InParanoid" id="A0A6L2PTE8"/>
<dbReference type="InterPro" id="IPR052076">
    <property type="entry name" value="TRP_cation_channel"/>
</dbReference>
<evidence type="ECO:0000256" key="7">
    <source>
        <dbReference type="ARBA" id="ARBA00023043"/>
    </source>
</evidence>
<dbReference type="Pfam" id="PF12796">
    <property type="entry name" value="Ank_2"/>
    <property type="match status" value="2"/>
</dbReference>
<feature type="transmembrane region" description="Helical" evidence="13">
    <location>
        <begin position="427"/>
        <end position="448"/>
    </location>
</feature>
<feature type="domain" description="Ion transport" evidence="14">
    <location>
        <begin position="405"/>
        <end position="607"/>
    </location>
</feature>
<keyword evidence="5" id="KW-0677">Repeat</keyword>
<evidence type="ECO:0000313" key="16">
    <source>
        <dbReference type="Proteomes" id="UP000502823"/>
    </source>
</evidence>
<dbReference type="SUPFAM" id="SSF48403">
    <property type="entry name" value="Ankyrin repeat"/>
    <property type="match status" value="1"/>
</dbReference>
<protein>
    <recommendedName>
        <fullName evidence="14">Ion transport domain-containing protein</fullName>
    </recommendedName>
</protein>
<evidence type="ECO:0000256" key="4">
    <source>
        <dbReference type="ARBA" id="ARBA00022692"/>
    </source>
</evidence>
<dbReference type="OrthoDB" id="5402602at2759"/>
<evidence type="ECO:0000256" key="11">
    <source>
        <dbReference type="ARBA" id="ARBA00023303"/>
    </source>
</evidence>
<accession>A0A6L2PTE8</accession>
<dbReference type="EMBL" id="BLKM01000586">
    <property type="protein sequence ID" value="GFG35829.1"/>
    <property type="molecule type" value="Genomic_DNA"/>
</dbReference>
<feature type="transmembrane region" description="Helical" evidence="13">
    <location>
        <begin position="509"/>
        <end position="529"/>
    </location>
</feature>
<keyword evidence="4 13" id="KW-0812">Transmembrane</keyword>
<dbReference type="GO" id="GO:0034703">
    <property type="term" value="C:cation channel complex"/>
    <property type="evidence" value="ECO:0007669"/>
    <property type="project" value="UniProtKB-ARBA"/>
</dbReference>
<reference evidence="16" key="1">
    <citation type="submission" date="2020-01" db="EMBL/GenBank/DDBJ databases">
        <title>Draft genome sequence of the Termite Coptotermes fromosanus.</title>
        <authorList>
            <person name="Itakura S."/>
            <person name="Yosikawa Y."/>
            <person name="Umezawa K."/>
        </authorList>
    </citation>
    <scope>NUCLEOTIDE SEQUENCE [LARGE SCALE GENOMIC DNA]</scope>
</reference>
<comment type="caution">
    <text evidence="15">The sequence shown here is derived from an EMBL/GenBank/DDBJ whole genome shotgun (WGS) entry which is preliminary data.</text>
</comment>
<evidence type="ECO:0000256" key="3">
    <source>
        <dbReference type="ARBA" id="ARBA00022606"/>
    </source>
</evidence>
<sequence>MLQEVLLQFMRFEDTYTDKNDGHGAVLVNLLLSYGARADESDKLGRTALHHAALAGNEEAVQALLKAGAHVDAHFHINSLPKQNLDNYCSVDLNTAVDVESKKFTSGFKLPLPECWGRTPLHQAVKSGNPSCVILLIQAGAKVNAPDEKGTTPLLLAGAGVVPDNINAVNKYEEIVQLLVKAGADVSVKNQDTGSTALHHAAVLHSVRAMQCLLDAGAALEDGGSEGKMTVLHEAAKAGSVAMVELLLRQGAAHLVNARDKTGCTPLHKAAYIGARDCLTTLLRHGGDLAAESRTNVSVMDVIFSHIPRPLHFLTDILNGSIIPNGASVNDRSFKVTLDFSLLCPHGPKGQMAVVTALMSGARNFQQMRILQHPLLETFLRLKWHRLRMIFGMLVVVAVSRRVLLVSVLVLFIHLLVQILLLPRHYFFQYETWVNLMCILLSVAIAVGGETGDYMMPFFKDQEPTERTWVLHVMSFAVLLAWTELMLLMGRFPTCGYYALMFYHVLQNVIKVLLTFGGLVMGFAFSFCVQFHESGQFRNLWWSMVKTFVMMMGEYEYGELFPEDNKMEMRLKGTSRIIFLAFVVLSSIVLMNLMVGLAVNDIQDLRTEGHIQRLLKQAEFLAHCEKLNAHRLFRSALFPGWLHKIWHDRCSIETLFVIQPNEVLLGRNDLSFTLLESIIAVAIHSEQNSAGRNIGYSYNYNRDQVNNFSGRGVYRSISDQYTVASPVSSADHSSIIMMLHQLQQDIADIRQALHVDKDMQRVTPSGMAVRSCNEQQYDSQPVGVNWWTTPVAKIQQARGIVRRLRQNRSLRGVVV</sequence>
<dbReference type="Proteomes" id="UP000502823">
    <property type="component" value="Unassembled WGS sequence"/>
</dbReference>
<dbReference type="Gene3D" id="1.10.287.70">
    <property type="match status" value="1"/>
</dbReference>
<feature type="repeat" description="ANK" evidence="12">
    <location>
        <begin position="262"/>
        <end position="294"/>
    </location>
</feature>
<feature type="repeat" description="ANK" evidence="12">
    <location>
        <begin position="227"/>
        <end position="252"/>
    </location>
</feature>
<keyword evidence="7 12" id="KW-0040">ANK repeat</keyword>
<keyword evidence="10" id="KW-0325">Glycoprotein</keyword>
<name>A0A6L2PTE8_COPFO</name>
<keyword evidence="3" id="KW-0716">Sensory transduction</keyword>
<keyword evidence="9 13" id="KW-0472">Membrane</keyword>
<feature type="repeat" description="ANK" evidence="12">
    <location>
        <begin position="116"/>
        <end position="148"/>
    </location>
</feature>
<proteinExistence type="predicted"/>
<keyword evidence="11" id="KW-0407">Ion channel</keyword>
<dbReference type="PROSITE" id="PS50297">
    <property type="entry name" value="ANK_REP_REGION"/>
    <property type="match status" value="4"/>
</dbReference>
<dbReference type="Pfam" id="PF00023">
    <property type="entry name" value="Ank"/>
    <property type="match status" value="2"/>
</dbReference>
<dbReference type="InterPro" id="IPR002110">
    <property type="entry name" value="Ankyrin_rpt"/>
</dbReference>
<evidence type="ECO:0000256" key="10">
    <source>
        <dbReference type="ARBA" id="ARBA00023180"/>
    </source>
</evidence>
<dbReference type="Gene3D" id="1.25.40.20">
    <property type="entry name" value="Ankyrin repeat-containing domain"/>
    <property type="match status" value="3"/>
</dbReference>
<dbReference type="InterPro" id="IPR036770">
    <property type="entry name" value="Ankyrin_rpt-contain_sf"/>
</dbReference>
<comment type="subcellular location">
    <subcellularLocation>
        <location evidence="1">Membrane</location>
        <topology evidence="1">Multi-pass membrane protein</topology>
    </subcellularLocation>
</comment>
<evidence type="ECO:0000256" key="6">
    <source>
        <dbReference type="ARBA" id="ARBA00022989"/>
    </source>
</evidence>
<feature type="transmembrane region" description="Helical" evidence="13">
    <location>
        <begin position="577"/>
        <end position="599"/>
    </location>
</feature>
<evidence type="ECO:0000256" key="13">
    <source>
        <dbReference type="SAM" id="Phobius"/>
    </source>
</evidence>
<feature type="repeat" description="ANK" evidence="12">
    <location>
        <begin position="193"/>
        <end position="225"/>
    </location>
</feature>
<feature type="repeat" description="ANK" evidence="12">
    <location>
        <begin position="44"/>
        <end position="76"/>
    </location>
</feature>
<feature type="repeat" description="ANK" evidence="12">
    <location>
        <begin position="159"/>
        <end position="191"/>
    </location>
</feature>
<evidence type="ECO:0000313" key="15">
    <source>
        <dbReference type="EMBL" id="GFG35829.1"/>
    </source>
</evidence>
<dbReference type="Pfam" id="PF00520">
    <property type="entry name" value="Ion_trans"/>
    <property type="match status" value="1"/>
</dbReference>
<keyword evidence="2" id="KW-0813">Transport</keyword>
<dbReference type="PANTHER" id="PTHR47143:SF1">
    <property type="entry name" value="ION_TRANS DOMAIN-CONTAINING PROTEIN"/>
    <property type="match status" value="1"/>
</dbReference>
<evidence type="ECO:0000256" key="12">
    <source>
        <dbReference type="PROSITE-ProRule" id="PRU00023"/>
    </source>
</evidence>
<evidence type="ECO:0000256" key="8">
    <source>
        <dbReference type="ARBA" id="ARBA00023065"/>
    </source>
</evidence>
<dbReference type="SMART" id="SM00248">
    <property type="entry name" value="ANK"/>
    <property type="match status" value="6"/>
</dbReference>
<dbReference type="InterPro" id="IPR005821">
    <property type="entry name" value="Ion_trans_dom"/>
</dbReference>
<dbReference type="PANTHER" id="PTHR47143">
    <property type="entry name" value="TRANSIENT RECEPTOR POTENTIAL CATION CHANNEL PROTEIN PAINLESS"/>
    <property type="match status" value="1"/>
</dbReference>